<gene>
    <name evidence="1" type="ORF">FPV09_06100</name>
</gene>
<evidence type="ECO:0000313" key="1">
    <source>
        <dbReference type="EMBL" id="QEK14735.1"/>
    </source>
</evidence>
<organism evidence="1 2">
    <name type="scientific">Thermococcus aciditolerans</name>
    <dbReference type="NCBI Taxonomy" id="2598455"/>
    <lineage>
        <taxon>Archaea</taxon>
        <taxon>Methanobacteriati</taxon>
        <taxon>Methanobacteriota</taxon>
        <taxon>Thermococci</taxon>
        <taxon>Thermococcales</taxon>
        <taxon>Thermococcaceae</taxon>
        <taxon>Thermococcus</taxon>
    </lineage>
</organism>
<sequence>MSEINEVWILASHLGMYSHKGNAYWVIRKYKRRPGYSARDVERLFSGYTNSGKTERFETFEEVLQFLADEHPTKRNYGFTIGPGEVLEVLENAEPEKREFWKEEIEYLRKLIGKPAKEWKKPEVKPTRQATLDHVME</sequence>
<dbReference type="EMBL" id="CP041932">
    <property type="protein sequence ID" value="QEK14735.1"/>
    <property type="molecule type" value="Genomic_DNA"/>
</dbReference>
<proteinExistence type="predicted"/>
<accession>A0A5C0SJQ5</accession>
<dbReference type="Proteomes" id="UP000322631">
    <property type="component" value="Chromosome"/>
</dbReference>
<evidence type="ECO:0000313" key="2">
    <source>
        <dbReference type="Proteomes" id="UP000322631"/>
    </source>
</evidence>
<name>A0A5C0SJQ5_9EURY</name>
<protein>
    <submittedName>
        <fullName evidence="1">Uncharacterized protein</fullName>
    </submittedName>
</protein>
<reference evidence="1 2" key="1">
    <citation type="submission" date="2019-07" db="EMBL/GenBank/DDBJ databases">
        <title>Complete genome of Thermococcus acidophilus.</title>
        <authorList>
            <person name="Li X."/>
        </authorList>
    </citation>
    <scope>NUCLEOTIDE SEQUENCE [LARGE SCALE GENOMIC DNA]</scope>
    <source>
        <strain evidence="1 2">SY113</strain>
    </source>
</reference>
<dbReference type="RefSeq" id="WP_148882744.1">
    <property type="nucleotide sequence ID" value="NZ_CP041932.1"/>
</dbReference>
<dbReference type="AlphaFoldDB" id="A0A5C0SJQ5"/>
<keyword evidence="2" id="KW-1185">Reference proteome</keyword>
<dbReference type="KEGG" id="them:FPV09_06100"/>
<dbReference type="GeneID" id="41609409"/>